<evidence type="ECO:0000256" key="2">
    <source>
        <dbReference type="ARBA" id="ARBA00022692"/>
    </source>
</evidence>
<accession>R7S1C4</accession>
<sequence length="489" mass="51299">MLKYSLRAGPFLFGREAIAILVFWSLLSCISVVRGSFTFSFDAPTECDDLVLSWSGGVAPFTLLLIPLPLQVPINISIPDSAFSNGAGRFSTQLPLAAKTQFLMTLSDSTGFGSGGTTEVLTVGSSISGASCDTTGAKADFTFELDNALQQCRPFTFGNYNDAVQPVHILGIVPGGGHVAKDPPVGPTSFDWVVDAARGTSIVFLMFDSKGRQGGASDVRIVDASDDSTCLDNLAPSSTANPPAESTVSTSTGSAGQNTSTETGQSSPKSGGLSRGAIVGIIIGVVVAVAAAFAAVFVLCCRRRRRGGWNNARRRRTVDLLPNTLGIDNPVSQVYAYPRPTTNTRYSSEGYAANYREYRSNETYDPYNENSTSTGPSLPSSPGHLPNPYGTRSARTSMTPSSVPTTTATSPAQLKAAMAGVRTGPPPLVVLHTDIEDELEEGVVVELPPQYTPSRAPISAERIQSSVVGGVHVPAPPVSPVIESVVRAS</sequence>
<dbReference type="GeneID" id="18877619"/>
<dbReference type="HOGENOM" id="CLU_033085_1_0_1"/>
<gene>
    <name evidence="7" type="ORF">PUNSTDRAFT_123068</name>
</gene>
<dbReference type="GO" id="GO:0016020">
    <property type="term" value="C:membrane"/>
    <property type="evidence" value="ECO:0007669"/>
    <property type="project" value="UniProtKB-SubCell"/>
</dbReference>
<protein>
    <recommendedName>
        <fullName evidence="9">Mid2 domain-containing protein</fullName>
    </recommendedName>
</protein>
<feature type="region of interest" description="Disordered" evidence="5">
    <location>
        <begin position="362"/>
        <end position="408"/>
    </location>
</feature>
<evidence type="ECO:0000313" key="8">
    <source>
        <dbReference type="Proteomes" id="UP000054196"/>
    </source>
</evidence>
<feature type="compositionally biased region" description="Low complexity" evidence="5">
    <location>
        <begin position="396"/>
        <end position="408"/>
    </location>
</feature>
<evidence type="ECO:0000313" key="7">
    <source>
        <dbReference type="EMBL" id="EIN04023.1"/>
    </source>
</evidence>
<keyword evidence="8" id="KW-1185">Reference proteome</keyword>
<name>R7S1C4_PUNST</name>
<dbReference type="OMA" id="NTYSEYP"/>
<evidence type="ECO:0000256" key="6">
    <source>
        <dbReference type="SAM" id="Phobius"/>
    </source>
</evidence>
<keyword evidence="2 6" id="KW-0812">Transmembrane</keyword>
<dbReference type="eggNOG" id="ENOG502SKDC">
    <property type="taxonomic scope" value="Eukaryota"/>
</dbReference>
<dbReference type="RefSeq" id="XP_007388812.1">
    <property type="nucleotide sequence ID" value="XM_007388750.1"/>
</dbReference>
<reference evidence="8" key="1">
    <citation type="journal article" date="2012" name="Science">
        <title>The Paleozoic origin of enzymatic lignin decomposition reconstructed from 31 fungal genomes.</title>
        <authorList>
            <person name="Floudas D."/>
            <person name="Binder M."/>
            <person name="Riley R."/>
            <person name="Barry K."/>
            <person name="Blanchette R.A."/>
            <person name="Henrissat B."/>
            <person name="Martinez A.T."/>
            <person name="Otillar R."/>
            <person name="Spatafora J.W."/>
            <person name="Yadav J.S."/>
            <person name="Aerts A."/>
            <person name="Benoit I."/>
            <person name="Boyd A."/>
            <person name="Carlson A."/>
            <person name="Copeland A."/>
            <person name="Coutinho P.M."/>
            <person name="de Vries R.P."/>
            <person name="Ferreira P."/>
            <person name="Findley K."/>
            <person name="Foster B."/>
            <person name="Gaskell J."/>
            <person name="Glotzer D."/>
            <person name="Gorecki P."/>
            <person name="Heitman J."/>
            <person name="Hesse C."/>
            <person name="Hori C."/>
            <person name="Igarashi K."/>
            <person name="Jurgens J.A."/>
            <person name="Kallen N."/>
            <person name="Kersten P."/>
            <person name="Kohler A."/>
            <person name="Kuees U."/>
            <person name="Kumar T.K.A."/>
            <person name="Kuo A."/>
            <person name="LaButti K."/>
            <person name="Larrondo L.F."/>
            <person name="Lindquist E."/>
            <person name="Ling A."/>
            <person name="Lombard V."/>
            <person name="Lucas S."/>
            <person name="Lundell T."/>
            <person name="Martin R."/>
            <person name="McLaughlin D.J."/>
            <person name="Morgenstern I."/>
            <person name="Morin E."/>
            <person name="Murat C."/>
            <person name="Nagy L.G."/>
            <person name="Nolan M."/>
            <person name="Ohm R.A."/>
            <person name="Patyshakuliyeva A."/>
            <person name="Rokas A."/>
            <person name="Ruiz-Duenas F.J."/>
            <person name="Sabat G."/>
            <person name="Salamov A."/>
            <person name="Samejima M."/>
            <person name="Schmutz J."/>
            <person name="Slot J.C."/>
            <person name="St John F."/>
            <person name="Stenlid J."/>
            <person name="Sun H."/>
            <person name="Sun S."/>
            <person name="Syed K."/>
            <person name="Tsang A."/>
            <person name="Wiebenga A."/>
            <person name="Young D."/>
            <person name="Pisabarro A."/>
            <person name="Eastwood D.C."/>
            <person name="Martin F."/>
            <person name="Cullen D."/>
            <person name="Grigoriev I.V."/>
            <person name="Hibbett D.S."/>
        </authorList>
    </citation>
    <scope>NUCLEOTIDE SEQUENCE [LARGE SCALE GENOMIC DNA]</scope>
    <source>
        <strain evidence="8">HHB-11173 SS5</strain>
    </source>
</reference>
<dbReference type="InterPro" id="IPR051694">
    <property type="entry name" value="Immunoregulatory_rcpt-like"/>
</dbReference>
<evidence type="ECO:0008006" key="9">
    <source>
        <dbReference type="Google" id="ProtNLM"/>
    </source>
</evidence>
<dbReference type="OrthoDB" id="2591431at2759"/>
<dbReference type="GO" id="GO:0071944">
    <property type="term" value="C:cell periphery"/>
    <property type="evidence" value="ECO:0007669"/>
    <property type="project" value="UniProtKB-ARBA"/>
</dbReference>
<feature type="region of interest" description="Disordered" evidence="5">
    <location>
        <begin position="232"/>
        <end position="272"/>
    </location>
</feature>
<dbReference type="AlphaFoldDB" id="R7S1C4"/>
<feature type="compositionally biased region" description="Polar residues" evidence="5">
    <location>
        <begin position="232"/>
        <end position="269"/>
    </location>
</feature>
<evidence type="ECO:0000256" key="5">
    <source>
        <dbReference type="SAM" id="MobiDB-lite"/>
    </source>
</evidence>
<evidence type="ECO:0000256" key="3">
    <source>
        <dbReference type="ARBA" id="ARBA00022989"/>
    </source>
</evidence>
<dbReference type="KEGG" id="psq:PUNSTDRAFT_123068"/>
<organism evidence="7 8">
    <name type="scientific">Punctularia strigosozonata (strain HHB-11173)</name>
    <name type="common">White-rot fungus</name>
    <dbReference type="NCBI Taxonomy" id="741275"/>
    <lineage>
        <taxon>Eukaryota</taxon>
        <taxon>Fungi</taxon>
        <taxon>Dikarya</taxon>
        <taxon>Basidiomycota</taxon>
        <taxon>Agaricomycotina</taxon>
        <taxon>Agaricomycetes</taxon>
        <taxon>Corticiales</taxon>
        <taxon>Punctulariaceae</taxon>
        <taxon>Punctularia</taxon>
    </lineage>
</organism>
<evidence type="ECO:0000256" key="1">
    <source>
        <dbReference type="ARBA" id="ARBA00004167"/>
    </source>
</evidence>
<dbReference type="Proteomes" id="UP000054196">
    <property type="component" value="Unassembled WGS sequence"/>
</dbReference>
<comment type="subcellular location">
    <subcellularLocation>
        <location evidence="1">Membrane</location>
        <topology evidence="1">Single-pass membrane protein</topology>
    </subcellularLocation>
</comment>
<keyword evidence="4 6" id="KW-0472">Membrane</keyword>
<dbReference type="PANTHER" id="PTHR15549:SF26">
    <property type="entry name" value="AXIAL BUDDING PATTERN PROTEIN 2-RELATED"/>
    <property type="match status" value="1"/>
</dbReference>
<dbReference type="EMBL" id="JH687557">
    <property type="protein sequence ID" value="EIN04023.1"/>
    <property type="molecule type" value="Genomic_DNA"/>
</dbReference>
<feature type="compositionally biased region" description="Low complexity" evidence="5">
    <location>
        <begin position="370"/>
        <end position="388"/>
    </location>
</feature>
<dbReference type="PROSITE" id="PS51257">
    <property type="entry name" value="PROKAR_LIPOPROTEIN"/>
    <property type="match status" value="1"/>
</dbReference>
<feature type="transmembrane region" description="Helical" evidence="6">
    <location>
        <begin position="277"/>
        <end position="300"/>
    </location>
</feature>
<evidence type="ECO:0000256" key="4">
    <source>
        <dbReference type="ARBA" id="ARBA00023136"/>
    </source>
</evidence>
<keyword evidence="3 6" id="KW-1133">Transmembrane helix</keyword>
<proteinExistence type="predicted"/>
<dbReference type="PANTHER" id="PTHR15549">
    <property type="entry name" value="PAIRED IMMUNOGLOBULIN-LIKE TYPE 2 RECEPTOR"/>
    <property type="match status" value="1"/>
</dbReference>